<dbReference type="PRINTS" id="PR00369">
    <property type="entry name" value="FLAVODOXIN"/>
</dbReference>
<evidence type="ECO:0000256" key="1">
    <source>
        <dbReference type="ARBA" id="ARBA00022630"/>
    </source>
</evidence>
<keyword evidence="1" id="KW-0285">Flavoprotein</keyword>
<evidence type="ECO:0000313" key="3">
    <source>
        <dbReference type="EMBL" id="GIQ89070.1"/>
    </source>
</evidence>
<sequence length="268" mass="29441">MEHGQSLAYAAHAQKLAVETGYWVLYRFDPTLGAAGKNPFQLDSRAPKKSPLEFLKLQNRFTKALSNPGSKERAQELHAGLIGFLAKRYAEYAQLAKAPMVEVAEVELPHYVKVTQEKDVLVLYGTETGTSRQAAERCAAHLLAKGAMGGRVLVRSALETEPAEMQKHEKVVLIVSTIGYGEVPTMMIPHEEWLAAQHKRQTMKGVTVYAFGLGDSAYEQTFCAAATMLARQCQEAGATLAGEVGRGDYQHPDDYIPTLDAWLAQNFA</sequence>
<dbReference type="InterPro" id="IPR029061">
    <property type="entry name" value="THDP-binding"/>
</dbReference>
<dbReference type="InterPro" id="IPR001094">
    <property type="entry name" value="Flavdoxin-like"/>
</dbReference>
<dbReference type="Proteomes" id="UP000265618">
    <property type="component" value="Unassembled WGS sequence"/>
</dbReference>
<dbReference type="EMBL" id="BDIP01004657">
    <property type="protein sequence ID" value="GIQ89070.1"/>
    <property type="molecule type" value="Genomic_DNA"/>
</dbReference>
<dbReference type="GO" id="GO:0005829">
    <property type="term" value="C:cytosol"/>
    <property type="evidence" value="ECO:0007669"/>
    <property type="project" value="TreeGrafter"/>
</dbReference>
<dbReference type="SUPFAM" id="SSF52518">
    <property type="entry name" value="Thiamin diphosphate-binding fold (THDP-binding)"/>
    <property type="match status" value="1"/>
</dbReference>
<name>A0A9K3GNS7_9EUKA</name>
<dbReference type="Pfam" id="PF00258">
    <property type="entry name" value="Flavodoxin_1"/>
    <property type="match status" value="1"/>
</dbReference>
<dbReference type="OrthoDB" id="1856718at2759"/>
<organism evidence="3 4">
    <name type="scientific">Kipferlia bialata</name>
    <dbReference type="NCBI Taxonomy" id="797122"/>
    <lineage>
        <taxon>Eukaryota</taxon>
        <taxon>Metamonada</taxon>
        <taxon>Carpediemonas-like organisms</taxon>
        <taxon>Kipferlia</taxon>
    </lineage>
</organism>
<evidence type="ECO:0000313" key="4">
    <source>
        <dbReference type="Proteomes" id="UP000265618"/>
    </source>
</evidence>
<comment type="caution">
    <text evidence="3">The sequence shown here is derived from an EMBL/GenBank/DDBJ whole genome shotgun (WGS) entry which is preliminary data.</text>
</comment>
<dbReference type="Gene3D" id="3.40.50.970">
    <property type="match status" value="1"/>
</dbReference>
<evidence type="ECO:0000259" key="2">
    <source>
        <dbReference type="PROSITE" id="PS50902"/>
    </source>
</evidence>
<reference evidence="3 4" key="1">
    <citation type="journal article" date="2018" name="PLoS ONE">
        <title>The draft genome of Kipferlia bialata reveals reductive genome evolution in fornicate parasites.</title>
        <authorList>
            <person name="Tanifuji G."/>
            <person name="Takabayashi S."/>
            <person name="Kume K."/>
            <person name="Takagi M."/>
            <person name="Nakayama T."/>
            <person name="Kamikawa R."/>
            <person name="Inagaki Y."/>
            <person name="Hashimoto T."/>
        </authorList>
    </citation>
    <scope>NUCLEOTIDE SEQUENCE [LARGE SCALE GENOMIC DNA]</scope>
    <source>
        <strain evidence="3">NY0173</strain>
    </source>
</reference>
<accession>A0A9K3GNS7</accession>
<gene>
    <name evidence="3" type="ORF">KIPB_011455</name>
</gene>
<proteinExistence type="predicted"/>
<dbReference type="GO" id="GO:0050660">
    <property type="term" value="F:flavin adenine dinucleotide binding"/>
    <property type="evidence" value="ECO:0007669"/>
    <property type="project" value="TreeGrafter"/>
</dbReference>
<dbReference type="AlphaFoldDB" id="A0A9K3GNS7"/>
<keyword evidence="4" id="KW-1185">Reference proteome</keyword>
<feature type="domain" description="Flavodoxin-like" evidence="2">
    <location>
        <begin position="120"/>
        <end position="267"/>
    </location>
</feature>
<dbReference type="SUPFAM" id="SSF52218">
    <property type="entry name" value="Flavoproteins"/>
    <property type="match status" value="1"/>
</dbReference>
<dbReference type="GO" id="GO:0016491">
    <property type="term" value="F:oxidoreductase activity"/>
    <property type="evidence" value="ECO:0007669"/>
    <property type="project" value="TreeGrafter"/>
</dbReference>
<dbReference type="InterPro" id="IPR008254">
    <property type="entry name" value="Flavodoxin/NO_synth"/>
</dbReference>
<dbReference type="InterPro" id="IPR029039">
    <property type="entry name" value="Flavoprotein-like_sf"/>
</dbReference>
<dbReference type="Gene3D" id="3.40.50.360">
    <property type="match status" value="1"/>
</dbReference>
<dbReference type="PANTHER" id="PTHR19384">
    <property type="entry name" value="NITRIC OXIDE SYNTHASE-RELATED"/>
    <property type="match status" value="1"/>
</dbReference>
<dbReference type="GO" id="GO:0010181">
    <property type="term" value="F:FMN binding"/>
    <property type="evidence" value="ECO:0007669"/>
    <property type="project" value="InterPro"/>
</dbReference>
<dbReference type="PROSITE" id="PS50902">
    <property type="entry name" value="FLAVODOXIN_LIKE"/>
    <property type="match status" value="1"/>
</dbReference>
<protein>
    <submittedName>
        <fullName evidence="3">Flavodoxin</fullName>
    </submittedName>
</protein>